<protein>
    <submittedName>
        <fullName evidence="2">Uncharacterized protein</fullName>
    </submittedName>
</protein>
<dbReference type="EMBL" id="HACA01013265">
    <property type="protein sequence ID" value="CDW30626.1"/>
    <property type="molecule type" value="Transcribed_RNA"/>
</dbReference>
<evidence type="ECO:0000313" key="2">
    <source>
        <dbReference type="EMBL" id="CDW30626.1"/>
    </source>
</evidence>
<keyword evidence="1" id="KW-0812">Transmembrane</keyword>
<organism evidence="2">
    <name type="scientific">Lepeophtheirus salmonis</name>
    <name type="common">Salmon louse</name>
    <name type="synonym">Caligus salmonis</name>
    <dbReference type="NCBI Taxonomy" id="72036"/>
    <lineage>
        <taxon>Eukaryota</taxon>
        <taxon>Metazoa</taxon>
        <taxon>Ecdysozoa</taxon>
        <taxon>Arthropoda</taxon>
        <taxon>Crustacea</taxon>
        <taxon>Multicrustacea</taxon>
        <taxon>Hexanauplia</taxon>
        <taxon>Copepoda</taxon>
        <taxon>Siphonostomatoida</taxon>
        <taxon>Caligidae</taxon>
        <taxon>Lepeophtheirus</taxon>
    </lineage>
</organism>
<feature type="transmembrane region" description="Helical" evidence="1">
    <location>
        <begin position="12"/>
        <end position="35"/>
    </location>
</feature>
<accession>A0A0K2TZ26</accession>
<sequence>MDLLNLRFWYRFFSWSLISGVHEVSLICYIKIILLEKLTSNASKKVKSIAMKFVEKGTLRMFYHLYYQALSKKIDNSGYQK</sequence>
<keyword evidence="1" id="KW-1133">Transmembrane helix</keyword>
<proteinExistence type="predicted"/>
<evidence type="ECO:0000256" key="1">
    <source>
        <dbReference type="SAM" id="Phobius"/>
    </source>
</evidence>
<name>A0A0K2TZ26_LEPSM</name>
<dbReference type="AlphaFoldDB" id="A0A0K2TZ26"/>
<keyword evidence="1" id="KW-0472">Membrane</keyword>
<reference evidence="2" key="1">
    <citation type="submission" date="2014-05" db="EMBL/GenBank/DDBJ databases">
        <authorList>
            <person name="Chronopoulou M."/>
        </authorList>
    </citation>
    <scope>NUCLEOTIDE SEQUENCE</scope>
    <source>
        <tissue evidence="2">Whole organism</tissue>
    </source>
</reference>